<evidence type="ECO:0000256" key="4">
    <source>
        <dbReference type="ARBA" id="ARBA00023065"/>
    </source>
</evidence>
<evidence type="ECO:0000256" key="7">
    <source>
        <dbReference type="HAMAP-Rule" id="MF_01416"/>
    </source>
</evidence>
<keyword evidence="2 7" id="KW-0813">Transport</keyword>
<dbReference type="Pfam" id="PF00213">
    <property type="entry name" value="OSCP"/>
    <property type="match status" value="1"/>
</dbReference>
<keyword evidence="3 7" id="KW-0375">Hydrogen ion transport</keyword>
<dbReference type="KEGG" id="sdyn:Mal52_38200"/>
<evidence type="ECO:0000256" key="1">
    <source>
        <dbReference type="ARBA" id="ARBA00004370"/>
    </source>
</evidence>
<dbReference type="InterPro" id="IPR026015">
    <property type="entry name" value="ATP_synth_OSCP/delta_N_sf"/>
</dbReference>
<organism evidence="8 9">
    <name type="scientific">Symmachiella dynata</name>
    <dbReference type="NCBI Taxonomy" id="2527995"/>
    <lineage>
        <taxon>Bacteria</taxon>
        <taxon>Pseudomonadati</taxon>
        <taxon>Planctomycetota</taxon>
        <taxon>Planctomycetia</taxon>
        <taxon>Planctomycetales</taxon>
        <taxon>Planctomycetaceae</taxon>
        <taxon>Symmachiella</taxon>
    </lineage>
</organism>
<keyword evidence="5 7" id="KW-0472">Membrane</keyword>
<keyword evidence="6 7" id="KW-0066">ATP synthesis</keyword>
<dbReference type="HAMAP" id="MF_01416">
    <property type="entry name" value="ATP_synth_delta_bact"/>
    <property type="match status" value="1"/>
</dbReference>
<dbReference type="NCBIfam" id="TIGR01145">
    <property type="entry name" value="ATP_synt_delta"/>
    <property type="match status" value="1"/>
</dbReference>
<dbReference type="SUPFAM" id="SSF47928">
    <property type="entry name" value="N-terminal domain of the delta subunit of the F1F0-ATP synthase"/>
    <property type="match status" value="1"/>
</dbReference>
<keyword evidence="4 7" id="KW-0406">Ion transport</keyword>
<sequence>MNDATPKHRVASVLEDPSARAIAKVYSGAFLGAIGDGDAAGHLEELVSFIEDVVDAHPDFATILLSQMVSKDDKVSILERVLPGHGSDILLNFLRVLATHDRLDLLPLIAQEAQLQFETSNGQGRVQVTSAKPLSDAQLQNITQSLKTKLSFDPIIEPQVDPTVLGGLVIQIGNIIHDGSIKTQLKSLRGRLQQRSLHEIQSGRDRFSTPEGN</sequence>
<gene>
    <name evidence="7 8" type="primary">atpH</name>
    <name evidence="8" type="ORF">Mal52_38200</name>
</gene>
<protein>
    <recommendedName>
        <fullName evidence="7">ATP synthase subunit delta</fullName>
    </recommendedName>
    <alternativeName>
        <fullName evidence="7">ATP synthase F(1) sector subunit delta</fullName>
    </alternativeName>
    <alternativeName>
        <fullName evidence="7">F-type ATPase subunit delta</fullName>
        <shortName evidence="7">F-ATPase subunit delta</shortName>
    </alternativeName>
</protein>
<comment type="similarity">
    <text evidence="7">Belongs to the ATPase delta chain family.</text>
</comment>
<comment type="subcellular location">
    <subcellularLocation>
        <location evidence="7">Cell membrane</location>
        <topology evidence="7">Peripheral membrane protein</topology>
    </subcellularLocation>
    <subcellularLocation>
        <location evidence="1">Membrane</location>
    </subcellularLocation>
</comment>
<dbReference type="GO" id="GO:0046933">
    <property type="term" value="F:proton-transporting ATP synthase activity, rotational mechanism"/>
    <property type="evidence" value="ECO:0007669"/>
    <property type="project" value="UniProtKB-UniRule"/>
</dbReference>
<evidence type="ECO:0000313" key="8">
    <source>
        <dbReference type="EMBL" id="QDU45326.1"/>
    </source>
</evidence>
<dbReference type="AlphaFoldDB" id="A0A517ZS48"/>
<dbReference type="PANTHER" id="PTHR11910">
    <property type="entry name" value="ATP SYNTHASE DELTA CHAIN"/>
    <property type="match status" value="1"/>
</dbReference>
<keyword evidence="7" id="KW-1003">Cell membrane</keyword>
<dbReference type="Proteomes" id="UP000319383">
    <property type="component" value="Chromosome"/>
</dbReference>
<reference evidence="8 9" key="1">
    <citation type="submission" date="2019-02" db="EMBL/GenBank/DDBJ databases">
        <title>Deep-cultivation of Planctomycetes and their phenomic and genomic characterization uncovers novel biology.</title>
        <authorList>
            <person name="Wiegand S."/>
            <person name="Jogler M."/>
            <person name="Boedeker C."/>
            <person name="Pinto D."/>
            <person name="Vollmers J."/>
            <person name="Rivas-Marin E."/>
            <person name="Kohn T."/>
            <person name="Peeters S.H."/>
            <person name="Heuer A."/>
            <person name="Rast P."/>
            <person name="Oberbeckmann S."/>
            <person name="Bunk B."/>
            <person name="Jeske O."/>
            <person name="Meyerdierks A."/>
            <person name="Storesund J.E."/>
            <person name="Kallscheuer N."/>
            <person name="Luecker S."/>
            <person name="Lage O.M."/>
            <person name="Pohl T."/>
            <person name="Merkel B.J."/>
            <person name="Hornburger P."/>
            <person name="Mueller R.-W."/>
            <person name="Bruemmer F."/>
            <person name="Labrenz M."/>
            <person name="Spormann A.M."/>
            <person name="Op den Camp H."/>
            <person name="Overmann J."/>
            <person name="Amann R."/>
            <person name="Jetten M.S.M."/>
            <person name="Mascher T."/>
            <person name="Medema M.H."/>
            <person name="Devos D.P."/>
            <person name="Kaster A.-K."/>
            <person name="Ovreas L."/>
            <person name="Rohde M."/>
            <person name="Galperin M.Y."/>
            <person name="Jogler C."/>
        </authorList>
    </citation>
    <scope>NUCLEOTIDE SEQUENCE [LARGE SCALE GENOMIC DNA]</scope>
    <source>
        <strain evidence="8 9">Mal52</strain>
    </source>
</reference>
<dbReference type="GO" id="GO:0045259">
    <property type="term" value="C:proton-transporting ATP synthase complex"/>
    <property type="evidence" value="ECO:0007669"/>
    <property type="project" value="UniProtKB-KW"/>
</dbReference>
<comment type="function">
    <text evidence="7">F(1)F(0) ATP synthase produces ATP from ADP in the presence of a proton or sodium gradient. F-type ATPases consist of two structural domains, F(1) containing the extramembraneous catalytic core and F(0) containing the membrane proton channel, linked together by a central stalk and a peripheral stalk. During catalysis, ATP synthesis in the catalytic domain of F(1) is coupled via a rotary mechanism of the central stalk subunits to proton translocation.</text>
</comment>
<evidence type="ECO:0000256" key="5">
    <source>
        <dbReference type="ARBA" id="ARBA00023136"/>
    </source>
</evidence>
<dbReference type="InterPro" id="IPR000711">
    <property type="entry name" value="ATPase_OSCP/dsu"/>
</dbReference>
<keyword evidence="7" id="KW-0139">CF(1)</keyword>
<evidence type="ECO:0000256" key="2">
    <source>
        <dbReference type="ARBA" id="ARBA00022448"/>
    </source>
</evidence>
<evidence type="ECO:0000313" key="9">
    <source>
        <dbReference type="Proteomes" id="UP000319383"/>
    </source>
</evidence>
<dbReference type="Gene3D" id="1.10.520.20">
    <property type="entry name" value="N-terminal domain of the delta subunit of the F1F0-ATP synthase"/>
    <property type="match status" value="1"/>
</dbReference>
<evidence type="ECO:0000256" key="6">
    <source>
        <dbReference type="ARBA" id="ARBA00023310"/>
    </source>
</evidence>
<keyword evidence="9" id="KW-1185">Reference proteome</keyword>
<dbReference type="RefSeq" id="WP_145377714.1">
    <property type="nucleotide sequence ID" value="NZ_CP036270.1"/>
</dbReference>
<dbReference type="PRINTS" id="PR00125">
    <property type="entry name" value="ATPASEDELTA"/>
</dbReference>
<proteinExistence type="inferred from homology"/>
<accession>A0A517ZS48</accession>
<comment type="function">
    <text evidence="7">This protein is part of the stalk that links CF(0) to CF(1). It either transmits conformational changes from CF(0) to CF(1) or is implicated in proton conduction.</text>
</comment>
<dbReference type="EMBL" id="CP036276">
    <property type="protein sequence ID" value="QDU45326.1"/>
    <property type="molecule type" value="Genomic_DNA"/>
</dbReference>
<dbReference type="GO" id="GO:0005886">
    <property type="term" value="C:plasma membrane"/>
    <property type="evidence" value="ECO:0007669"/>
    <property type="project" value="UniProtKB-SubCell"/>
</dbReference>
<dbReference type="OrthoDB" id="9802471at2"/>
<name>A0A517ZS48_9PLAN</name>
<evidence type="ECO:0000256" key="3">
    <source>
        <dbReference type="ARBA" id="ARBA00022781"/>
    </source>
</evidence>